<feature type="transmembrane region" description="Helical" evidence="1">
    <location>
        <begin position="52"/>
        <end position="69"/>
    </location>
</feature>
<keyword evidence="1" id="KW-1133">Transmembrane helix</keyword>
<keyword evidence="1" id="KW-0472">Membrane</keyword>
<comment type="caution">
    <text evidence="2">The sequence shown here is derived from an EMBL/GenBank/DDBJ whole genome shotgun (WGS) entry which is preliminary data.</text>
</comment>
<dbReference type="STRING" id="276.THFILI_05660"/>
<dbReference type="AlphaFoldDB" id="A0A0A2WR10"/>
<proteinExistence type="predicted"/>
<evidence type="ECO:0000313" key="2">
    <source>
        <dbReference type="EMBL" id="KGQ22248.2"/>
    </source>
</evidence>
<dbReference type="OrthoDB" id="31836at2"/>
<keyword evidence="3" id="KW-1185">Reference proteome</keyword>
<gene>
    <name evidence="2" type="ORF">THFILI_05660</name>
</gene>
<evidence type="ECO:0000313" key="3">
    <source>
        <dbReference type="Proteomes" id="UP000030364"/>
    </source>
</evidence>
<dbReference type="EMBL" id="JPSL02000038">
    <property type="protein sequence ID" value="KGQ22248.2"/>
    <property type="molecule type" value="Genomic_DNA"/>
</dbReference>
<keyword evidence="1" id="KW-0812">Transmembrane</keyword>
<feature type="transmembrane region" description="Helical" evidence="1">
    <location>
        <begin position="123"/>
        <end position="142"/>
    </location>
</feature>
<name>A0A0A2WR10_THEFI</name>
<dbReference type="Proteomes" id="UP000030364">
    <property type="component" value="Unassembled WGS sequence"/>
</dbReference>
<protein>
    <submittedName>
        <fullName evidence="2">Uncharacterized protein</fullName>
    </submittedName>
</protein>
<evidence type="ECO:0000256" key="1">
    <source>
        <dbReference type="SAM" id="Phobius"/>
    </source>
</evidence>
<sequence length="145" mass="16728">MIPAFREARTPTAWALEFIRLLMLLLTLVGWVMYPLELFLLDHWAESWQSKIPFAVAVPGFIFTLWVLFDRKTPWVRWAFILTMWASVFTGLLGAYFHILWNFEGEVDWTFEAAMQAVAGSRPVLAALAFTHMGVTGLLSIYRAR</sequence>
<feature type="transmembrane region" description="Helical" evidence="1">
    <location>
        <begin position="12"/>
        <end position="32"/>
    </location>
</feature>
<dbReference type="RefSeq" id="WP_038063324.1">
    <property type="nucleotide sequence ID" value="NZ_JPSL02000038.1"/>
</dbReference>
<reference evidence="2 3" key="1">
    <citation type="journal article" date="2015" name="Genome Announc.">
        <title>Draft Genome Sequence of the Thermophile Thermus filiformis ATCC 43280, Producer of Carotenoid-(Di)glucoside-Branched Fatty Acid (Di)esters and Source of Hyperthermostable Enzymes of Biotechnological Interest.</title>
        <authorList>
            <person name="Mandelli F."/>
            <person name="Oliveira Ramires B."/>
            <person name="Couger M.B."/>
            <person name="Paixao D.A."/>
            <person name="Camilo C.M."/>
            <person name="Polikarpov I."/>
            <person name="Prade R."/>
            <person name="Riano-Pachon D.M."/>
            <person name="Squina F.M."/>
        </authorList>
    </citation>
    <scope>NUCLEOTIDE SEQUENCE [LARGE SCALE GENOMIC DNA]</scope>
    <source>
        <strain evidence="2 3">ATCC 43280</strain>
    </source>
</reference>
<feature type="transmembrane region" description="Helical" evidence="1">
    <location>
        <begin position="81"/>
        <end position="103"/>
    </location>
</feature>
<accession>A0A0A2WR10</accession>
<organism evidence="2 3">
    <name type="scientific">Thermus filiformis</name>
    <dbReference type="NCBI Taxonomy" id="276"/>
    <lineage>
        <taxon>Bacteria</taxon>
        <taxon>Thermotogati</taxon>
        <taxon>Deinococcota</taxon>
        <taxon>Deinococci</taxon>
        <taxon>Thermales</taxon>
        <taxon>Thermaceae</taxon>
        <taxon>Thermus</taxon>
    </lineage>
</organism>